<evidence type="ECO:0000256" key="1">
    <source>
        <dbReference type="ARBA" id="ARBA00022448"/>
    </source>
</evidence>
<reference evidence="9" key="1">
    <citation type="submission" date="2022-08" db="EMBL/GenBank/DDBJ databases">
        <authorList>
            <person name="Vandamme P."/>
            <person name="Hettiarachchi A."/>
            <person name="Peeters C."/>
            <person name="Cnockaert M."/>
            <person name="Carlier A."/>
        </authorList>
    </citation>
    <scope>NUCLEOTIDE SEQUENCE</scope>
    <source>
        <strain evidence="9">LMG 31809</strain>
    </source>
</reference>
<comment type="caution">
    <text evidence="9">The sequence shown here is derived from an EMBL/GenBank/DDBJ whole genome shotgun (WGS) entry which is preliminary data.</text>
</comment>
<feature type="domain" description="Cytochrome c" evidence="8">
    <location>
        <begin position="40"/>
        <end position="140"/>
    </location>
</feature>
<dbReference type="EMBL" id="JANWOI010000001">
    <property type="protein sequence ID" value="MDA5192830.1"/>
    <property type="molecule type" value="Genomic_DNA"/>
</dbReference>
<keyword evidence="5 6" id="KW-0408">Iron</keyword>
<dbReference type="SUPFAM" id="SSF46626">
    <property type="entry name" value="Cytochrome c"/>
    <property type="match status" value="1"/>
</dbReference>
<evidence type="ECO:0000256" key="7">
    <source>
        <dbReference type="SAM" id="SignalP"/>
    </source>
</evidence>
<dbReference type="Pfam" id="PF00034">
    <property type="entry name" value="Cytochrom_C"/>
    <property type="match status" value="1"/>
</dbReference>
<keyword evidence="7" id="KW-0732">Signal</keyword>
<accession>A0A9X3TVL3</accession>
<organism evidence="9 10">
    <name type="scientific">Govanella unica</name>
    <dbReference type="NCBI Taxonomy" id="2975056"/>
    <lineage>
        <taxon>Bacteria</taxon>
        <taxon>Pseudomonadati</taxon>
        <taxon>Pseudomonadota</taxon>
        <taxon>Alphaproteobacteria</taxon>
        <taxon>Emcibacterales</taxon>
        <taxon>Govanellaceae</taxon>
        <taxon>Govanella</taxon>
    </lineage>
</organism>
<dbReference type="AlphaFoldDB" id="A0A9X3TVL3"/>
<feature type="chain" id="PRO_5040731182" evidence="7">
    <location>
        <begin position="33"/>
        <end position="141"/>
    </location>
</feature>
<dbReference type="Gene3D" id="1.10.760.10">
    <property type="entry name" value="Cytochrome c-like domain"/>
    <property type="match status" value="1"/>
</dbReference>
<reference evidence="9" key="2">
    <citation type="journal article" date="2023" name="Syst. Appl. Microbiol.">
        <title>Govania unica gen. nov., sp. nov., a rare biosphere bacterium that represents a novel family in the class Alphaproteobacteria.</title>
        <authorList>
            <person name="Vandamme P."/>
            <person name="Peeters C."/>
            <person name="Hettiarachchi A."/>
            <person name="Cnockaert M."/>
            <person name="Carlier A."/>
        </authorList>
    </citation>
    <scope>NUCLEOTIDE SEQUENCE</scope>
    <source>
        <strain evidence="9">LMG 31809</strain>
    </source>
</reference>
<evidence type="ECO:0000313" key="10">
    <source>
        <dbReference type="Proteomes" id="UP001141619"/>
    </source>
</evidence>
<sequence length="141" mass="15815">MSQRHPKKPLFLKALLAATVFLMQMPATVALAEELALSPEDAKRGQILYVQCKACHTLKAGEPNRVGPNLHGMFGSKAAYVEGFKYSEALKNADLVWTVETMDKWLEKPSNLVPGTKMAYMGMKKKDDREKLIAYLKQETK</sequence>
<dbReference type="GO" id="GO:0046872">
    <property type="term" value="F:metal ion binding"/>
    <property type="evidence" value="ECO:0007669"/>
    <property type="project" value="UniProtKB-KW"/>
</dbReference>
<feature type="signal peptide" evidence="7">
    <location>
        <begin position="1"/>
        <end position="32"/>
    </location>
</feature>
<dbReference type="InterPro" id="IPR036909">
    <property type="entry name" value="Cyt_c-like_dom_sf"/>
</dbReference>
<dbReference type="RefSeq" id="WP_274942531.1">
    <property type="nucleotide sequence ID" value="NZ_JANWOI010000001.1"/>
</dbReference>
<evidence type="ECO:0000256" key="6">
    <source>
        <dbReference type="PROSITE-ProRule" id="PRU00433"/>
    </source>
</evidence>
<dbReference type="Proteomes" id="UP001141619">
    <property type="component" value="Unassembled WGS sequence"/>
</dbReference>
<dbReference type="PRINTS" id="PR00604">
    <property type="entry name" value="CYTCHRMECIAB"/>
</dbReference>
<keyword evidence="2 6" id="KW-0349">Heme</keyword>
<keyword evidence="4" id="KW-0249">Electron transport</keyword>
<evidence type="ECO:0000256" key="5">
    <source>
        <dbReference type="ARBA" id="ARBA00023004"/>
    </source>
</evidence>
<dbReference type="PANTHER" id="PTHR11961">
    <property type="entry name" value="CYTOCHROME C"/>
    <property type="match status" value="1"/>
</dbReference>
<evidence type="ECO:0000256" key="4">
    <source>
        <dbReference type="ARBA" id="ARBA00022982"/>
    </source>
</evidence>
<protein>
    <submittedName>
        <fullName evidence="9">Cytochrome c family protein</fullName>
    </submittedName>
</protein>
<dbReference type="InterPro" id="IPR009056">
    <property type="entry name" value="Cyt_c-like_dom"/>
</dbReference>
<name>A0A9X3TVL3_9PROT</name>
<keyword evidence="1" id="KW-0813">Transport</keyword>
<dbReference type="GO" id="GO:0020037">
    <property type="term" value="F:heme binding"/>
    <property type="evidence" value="ECO:0007669"/>
    <property type="project" value="InterPro"/>
</dbReference>
<dbReference type="InterPro" id="IPR002327">
    <property type="entry name" value="Cyt_c_1A/1B"/>
</dbReference>
<keyword evidence="10" id="KW-1185">Reference proteome</keyword>
<evidence type="ECO:0000256" key="2">
    <source>
        <dbReference type="ARBA" id="ARBA00022617"/>
    </source>
</evidence>
<proteinExistence type="predicted"/>
<dbReference type="PROSITE" id="PS51007">
    <property type="entry name" value="CYTC"/>
    <property type="match status" value="1"/>
</dbReference>
<evidence type="ECO:0000256" key="3">
    <source>
        <dbReference type="ARBA" id="ARBA00022723"/>
    </source>
</evidence>
<dbReference type="GO" id="GO:0009055">
    <property type="term" value="F:electron transfer activity"/>
    <property type="evidence" value="ECO:0007669"/>
    <property type="project" value="InterPro"/>
</dbReference>
<gene>
    <name evidence="9" type="ORF">NYP16_02505</name>
</gene>
<evidence type="ECO:0000313" key="9">
    <source>
        <dbReference type="EMBL" id="MDA5192830.1"/>
    </source>
</evidence>
<keyword evidence="3 6" id="KW-0479">Metal-binding</keyword>
<evidence type="ECO:0000259" key="8">
    <source>
        <dbReference type="PROSITE" id="PS51007"/>
    </source>
</evidence>